<organism evidence="1 2">
    <name type="scientific">Paramecium pentaurelia</name>
    <dbReference type="NCBI Taxonomy" id="43138"/>
    <lineage>
        <taxon>Eukaryota</taxon>
        <taxon>Sar</taxon>
        <taxon>Alveolata</taxon>
        <taxon>Ciliophora</taxon>
        <taxon>Intramacronucleata</taxon>
        <taxon>Oligohymenophorea</taxon>
        <taxon>Peniculida</taxon>
        <taxon>Parameciidae</taxon>
        <taxon>Paramecium</taxon>
    </lineage>
</organism>
<sequence length="660" mass="78545">MISQSQNKKFCIEPIIPTDNEVYKWALINHRFQKVKIQERIDQNQIVYLFEGRTLRSLSRQNQPDYNDKIFYNLEQIMKLEWKGEQGTNNKKFGKWKAFWNQRRLQNVEGYYENGSKIGLWNELFKNYFSQAKVFETGQYQNNYRVGKWKYIYKKAEIGGGKYSNEMHNMKIGQWIELDDEFRNQKQVIYNGEYNCGNKVGSWDICFRQDEINKFTIIGGGQYDEKGNGLKNGLWIDLDEEFNCIKQVIMTGNYENGKKTGRWNIKYRLEINQSFSKIGGGQYNQEGIKIGRWIDLDEGFYFEKQVTYNGEYQNGIKVPDYNDKIFYNLEQIMKLEWKGEQGTNNKKFGKWKAFWNQRRLQNVEGYYENGSKIGLWNELFKNYFSQAKVFETGQYQNNYRVGKWKYIYKKAEIGGGKYSNEMHNMKIGQWIELDDEFRNQKQVIYNGEYNCGNKVGSWDICFRQDEINKFTIIGGGQYDEKGNGLKNGLWIDLDEEFNCIKQVIMTGNYENGKKTGRWNIKYRLEINQSFSKIGGGQYNQEGIKIGRWIDLDEGFYFEKQVTYNGEYQNGIKVGSWVINFRKDQNDEFKQIGGGEYNQEGIKIGQWVDLDNRFNIEKQVIYKGNYQNGVKVGPWVINFRKDQKVEFKQIILKWYQNWKMD</sequence>
<keyword evidence="2" id="KW-1185">Reference proteome</keyword>
<dbReference type="PANTHER" id="PTHR33706">
    <property type="entry name" value="MORN VARIANT REPEAT PROTEIN"/>
    <property type="match status" value="1"/>
</dbReference>
<dbReference type="PANTHER" id="PTHR33706:SF1">
    <property type="entry name" value="TPR REPEAT PROTEIN"/>
    <property type="match status" value="1"/>
</dbReference>
<dbReference type="OrthoDB" id="298777at2759"/>
<protein>
    <submittedName>
        <fullName evidence="1">Uncharacterized protein</fullName>
    </submittedName>
</protein>
<dbReference type="Proteomes" id="UP000689195">
    <property type="component" value="Unassembled WGS sequence"/>
</dbReference>
<gene>
    <name evidence="1" type="ORF">PPENT_87.1.T0280288</name>
</gene>
<name>A0A8S1TY26_9CILI</name>
<evidence type="ECO:0000313" key="2">
    <source>
        <dbReference type="Proteomes" id="UP000689195"/>
    </source>
</evidence>
<dbReference type="EMBL" id="CAJJDO010000028">
    <property type="protein sequence ID" value="CAD8156367.1"/>
    <property type="molecule type" value="Genomic_DNA"/>
</dbReference>
<comment type="caution">
    <text evidence="1">The sequence shown here is derived from an EMBL/GenBank/DDBJ whole genome shotgun (WGS) entry which is preliminary data.</text>
</comment>
<dbReference type="AlphaFoldDB" id="A0A8S1TY26"/>
<reference evidence="1" key="1">
    <citation type="submission" date="2021-01" db="EMBL/GenBank/DDBJ databases">
        <authorList>
            <consortium name="Genoscope - CEA"/>
            <person name="William W."/>
        </authorList>
    </citation>
    <scope>NUCLEOTIDE SEQUENCE</scope>
</reference>
<evidence type="ECO:0000313" key="1">
    <source>
        <dbReference type="EMBL" id="CAD8156367.1"/>
    </source>
</evidence>
<accession>A0A8S1TY26</accession>
<proteinExistence type="predicted"/>